<feature type="compositionally biased region" description="Pro residues" evidence="1">
    <location>
        <begin position="767"/>
        <end position="776"/>
    </location>
</feature>
<feature type="compositionally biased region" description="Pro residues" evidence="1">
    <location>
        <begin position="811"/>
        <end position="822"/>
    </location>
</feature>
<gene>
    <name evidence="2" type="ORF">J9260_10215</name>
</gene>
<organism evidence="2 3">
    <name type="scientific">Thiothrix unzii</name>
    <dbReference type="NCBI Taxonomy" id="111769"/>
    <lineage>
        <taxon>Bacteria</taxon>
        <taxon>Pseudomonadati</taxon>
        <taxon>Pseudomonadota</taxon>
        <taxon>Gammaproteobacteria</taxon>
        <taxon>Thiotrichales</taxon>
        <taxon>Thiotrichaceae</taxon>
        <taxon>Thiothrix</taxon>
    </lineage>
</organism>
<evidence type="ECO:0008006" key="4">
    <source>
        <dbReference type="Google" id="ProtNLM"/>
    </source>
</evidence>
<accession>A0A975F810</accession>
<feature type="compositionally biased region" description="Basic and acidic residues" evidence="1">
    <location>
        <begin position="666"/>
        <end position="676"/>
    </location>
</feature>
<dbReference type="InterPro" id="IPR011009">
    <property type="entry name" value="Kinase-like_dom_sf"/>
</dbReference>
<evidence type="ECO:0000313" key="3">
    <source>
        <dbReference type="Proteomes" id="UP000672009"/>
    </source>
</evidence>
<feature type="compositionally biased region" description="Polar residues" evidence="1">
    <location>
        <begin position="852"/>
        <end position="863"/>
    </location>
</feature>
<protein>
    <recommendedName>
        <fullName evidence="4">Protein kinase domain-containing protein</fullName>
    </recommendedName>
</protein>
<sequence>MPFSHHPAAEAADTPLSDLPLVGERYVLRRCMAETALGKVYWACDQHKPQPDDAACNALIFTVLPALARNSVFEQALRQVLPAYQQENATQPTILADGKETDGTRWLVLQNIRGMLLSERLQELDDRGMPPNEAFEILYGISHAIGSHPPQGVFGFLEPGAILGDGHEYCLLNAPVVAALRLASNGIISNPQNRQTFHSSFISPEVALGDQAESRDDTFSLACIAYYLFQGHAPFGNQTTLEAAVRNASPAVIAKLKPEMWAALRQGMNLKREQRQTSPPLLLQGLQQRARPRLLLPVAAFSVLSLVAYAGYQIFSDNEPVPAAIPTEAALPANSVIPTTEETLPGQTPTLVNEPGLPPVADQETAQAAAERRATETAAKAQEDADRLAAMQREVQAQVASELAAATAANTAKTAEQQKQIDTWLKQAQTAVREGKLLSNDITRPAAANYLTQVLELDPENITAKKLSLQMVDDLHREAESLLKARRYDAANEVLLDSDKLITEFNLTDSVQRQAQLEIQADQSTQETNKAKHYLQSAERAMGYNNVMQGDERSESAVGYLSALFEAYPDHPEGTKLLKRIIRQQHEQASGALQKRNNDEARRYLNDSQKLIGRYTLDDMVENQLDLEKRYRDKQLEGIFPSTNPASAADNTKPAPSATNATPRQPPEKRRGENDKPTTAPGAPATAPTEPPAVAPATVPTEPPAVAPATVAAPTTEQPAPAAVTPAPAEPAAPTETVPSTPQPETAPAPAADTTTPVVPAPAETVKPPPATPVPVPVTEAPVSPDLPIATTPAIPESVEMPPTLLDQPQVNPPVEPAPPLSDPTTLIESAPEVANPPPANDAPTGFENPAGTGNNSGNSFTPDVQGVDELPVPDEVVPENRN</sequence>
<proteinExistence type="predicted"/>
<feature type="compositionally biased region" description="Low complexity" evidence="1">
    <location>
        <begin position="748"/>
        <end position="766"/>
    </location>
</feature>
<dbReference type="RefSeq" id="WP_210217685.1">
    <property type="nucleotide sequence ID" value="NZ_CP072793.1"/>
</dbReference>
<feature type="compositionally biased region" description="Low complexity" evidence="1">
    <location>
        <begin position="707"/>
        <end position="740"/>
    </location>
</feature>
<feature type="compositionally biased region" description="Low complexity" evidence="1">
    <location>
        <begin position="677"/>
        <end position="688"/>
    </location>
</feature>
<dbReference type="SUPFAM" id="SSF56112">
    <property type="entry name" value="Protein kinase-like (PK-like)"/>
    <property type="match status" value="1"/>
</dbReference>
<dbReference type="EMBL" id="CP072793">
    <property type="protein sequence ID" value="QTR52125.1"/>
    <property type="molecule type" value="Genomic_DNA"/>
</dbReference>
<feature type="region of interest" description="Disordered" evidence="1">
    <location>
        <begin position="639"/>
        <end position="883"/>
    </location>
</feature>
<reference evidence="2" key="1">
    <citation type="submission" date="2021-04" db="EMBL/GenBank/DDBJ databases">
        <title>Genomics, taxonomy and metabolism of representatives of sulfur bacteria of the genus Thiothrix: Thiothrix fructosivorans QT, Thiothrix unzii A1T and three new species, Thiothrix subterranea sp. nov., Thiothrix litoralis sp. nov. and 'Candidatus Thiothrix anitrata' sp. nov.</title>
        <authorList>
            <person name="Ravin N.V."/>
            <person name="Smolyakov D."/>
            <person name="Rudenko T.S."/>
            <person name="Mardanov A.V."/>
            <person name="Beletsky A.V."/>
            <person name="Markov N.D."/>
            <person name="Fomenkov A.I."/>
            <person name="Roberts R.J."/>
            <person name="Karnachuk O.V."/>
            <person name="Novikov A."/>
            <person name="Grabovich M.Y."/>
        </authorList>
    </citation>
    <scope>NUCLEOTIDE SEQUENCE</scope>
    <source>
        <strain evidence="2">A1</strain>
    </source>
</reference>
<feature type="compositionally biased region" description="Polar residues" evidence="1">
    <location>
        <begin position="641"/>
        <end position="650"/>
    </location>
</feature>
<evidence type="ECO:0000256" key="1">
    <source>
        <dbReference type="SAM" id="MobiDB-lite"/>
    </source>
</evidence>
<dbReference type="Gene3D" id="1.10.510.10">
    <property type="entry name" value="Transferase(Phosphotransferase) domain 1"/>
    <property type="match status" value="1"/>
</dbReference>
<dbReference type="AlphaFoldDB" id="A0A975F810"/>
<dbReference type="KEGG" id="tun:J9260_10215"/>
<keyword evidence="3" id="KW-1185">Reference proteome</keyword>
<evidence type="ECO:0000313" key="2">
    <source>
        <dbReference type="EMBL" id="QTR52125.1"/>
    </source>
</evidence>
<name>A0A975F810_9GAMM</name>
<dbReference type="Proteomes" id="UP000672009">
    <property type="component" value="Chromosome"/>
</dbReference>